<sequence length="592" mass="66584">MFGWDCCYWSTRSEYYEPEPLPDLFSLPAPLPRWPQGGGFSTGRICLGELEVAKVTTFESIWTYTPTRGKEKGITFYEPTGIPEGFFCLGHYCQSNDNPLRGYVLVARAVDETKSKLHQNLESSHPPNNDDNDKCAKDPSIARFGDLSNLSALEKPLNYMLVWSSDAEHGGTGFIWLPNPPIGYRATGFLVTHTPEEPSVNDIRCVRSDLTENCEACDVIVEGGSNLFKSPFWVWKTRPCQRGMFGSGVSIGTFFFSTYETCKDDVLSTRCLKNQDHTLHAMPNSDQVHALISHYGPTVYFHPDEIYLPSSVQWFFDNGALLYKNGESEGKRIDSKGSVLPKGGINDGEFWLDLPKDGQKSKCVKCGNLESAELYVHVKPALGGTFTDIVMWVFCPFNGPATLKLPLKDLSLSRVGEHVSDWEHFTLRVSNFNGELWSMYFSQHSGGEWVDASNLEYITGNKPIVYSSKDGHSSFPHPGTYLLGPYKLGVGVRNDVAKSKFFVDSSTKYEIVAAEYLGDAIKEPCWLQFMREWGPTITYKSSSEVEKIINHLPIFVKFSLENLLDLFPTELYGEEGPTGPKEKDNWFGDERW</sequence>
<reference evidence="1" key="1">
    <citation type="submission" date="2022-04" db="EMBL/GenBank/DDBJ databases">
        <title>Carnegiea gigantea Genome sequencing and assembly v2.</title>
        <authorList>
            <person name="Copetti D."/>
            <person name="Sanderson M.J."/>
            <person name="Burquez A."/>
            <person name="Wojciechowski M.F."/>
        </authorList>
    </citation>
    <scope>NUCLEOTIDE SEQUENCE</scope>
    <source>
        <strain evidence="1">SGP5-SGP5p</strain>
        <tissue evidence="1">Aerial part</tissue>
    </source>
</reference>
<dbReference type="AlphaFoldDB" id="A0A9Q1KE63"/>
<name>A0A9Q1KE63_9CARY</name>
<dbReference type="PANTHER" id="PTHR48173">
    <property type="entry name" value="GNK2-HOMOLOGOUS DOMAIN-CONTAINING PROTEIN"/>
    <property type="match status" value="1"/>
</dbReference>
<dbReference type="EMBL" id="JAKOGI010000174">
    <property type="protein sequence ID" value="KAJ8441167.1"/>
    <property type="molecule type" value="Genomic_DNA"/>
</dbReference>
<evidence type="ECO:0000313" key="2">
    <source>
        <dbReference type="Proteomes" id="UP001153076"/>
    </source>
</evidence>
<dbReference type="Proteomes" id="UP001153076">
    <property type="component" value="Unassembled WGS sequence"/>
</dbReference>
<gene>
    <name evidence="1" type="ORF">Cgig2_024896</name>
</gene>
<dbReference type="InterPro" id="IPR009291">
    <property type="entry name" value="Vps62"/>
</dbReference>
<protein>
    <recommendedName>
        <fullName evidence="3">Vacuolar protein sorting-associated protein 62</fullName>
    </recommendedName>
</protein>
<dbReference type="Pfam" id="PF06101">
    <property type="entry name" value="Vps62"/>
    <property type="match status" value="1"/>
</dbReference>
<accession>A0A9Q1KE63</accession>
<dbReference type="PANTHER" id="PTHR48173:SF2">
    <property type="entry name" value="VACUOLAR PROTEIN SORTING-ASSOCIATED PROTEIN 62"/>
    <property type="match status" value="1"/>
</dbReference>
<comment type="caution">
    <text evidence="1">The sequence shown here is derived from an EMBL/GenBank/DDBJ whole genome shotgun (WGS) entry which is preliminary data.</text>
</comment>
<evidence type="ECO:0008006" key="3">
    <source>
        <dbReference type="Google" id="ProtNLM"/>
    </source>
</evidence>
<dbReference type="OrthoDB" id="188042at2759"/>
<evidence type="ECO:0000313" key="1">
    <source>
        <dbReference type="EMBL" id="KAJ8441167.1"/>
    </source>
</evidence>
<organism evidence="1 2">
    <name type="scientific">Carnegiea gigantea</name>
    <dbReference type="NCBI Taxonomy" id="171969"/>
    <lineage>
        <taxon>Eukaryota</taxon>
        <taxon>Viridiplantae</taxon>
        <taxon>Streptophyta</taxon>
        <taxon>Embryophyta</taxon>
        <taxon>Tracheophyta</taxon>
        <taxon>Spermatophyta</taxon>
        <taxon>Magnoliopsida</taxon>
        <taxon>eudicotyledons</taxon>
        <taxon>Gunneridae</taxon>
        <taxon>Pentapetalae</taxon>
        <taxon>Caryophyllales</taxon>
        <taxon>Cactineae</taxon>
        <taxon>Cactaceae</taxon>
        <taxon>Cactoideae</taxon>
        <taxon>Echinocereeae</taxon>
        <taxon>Carnegiea</taxon>
    </lineage>
</organism>
<proteinExistence type="predicted"/>
<keyword evidence="2" id="KW-1185">Reference proteome</keyword>